<name>A0A2P1PTU4_9GAMM</name>
<accession>A0A2P1PTU4</accession>
<reference evidence="5 6" key="1">
    <citation type="submission" date="2018-03" db="EMBL/GenBank/DDBJ databases">
        <title>Ahniella affigens gen. nov., sp. nov., a gammaproteobacterium isolated from sandy soil near a stream.</title>
        <authorList>
            <person name="Ko Y."/>
            <person name="Kim J.-H."/>
        </authorList>
    </citation>
    <scope>NUCLEOTIDE SEQUENCE [LARGE SCALE GENOMIC DNA]</scope>
    <source>
        <strain evidence="5 6">D13</strain>
    </source>
</reference>
<dbReference type="InterPro" id="IPR011611">
    <property type="entry name" value="PfkB_dom"/>
</dbReference>
<keyword evidence="2" id="KW-0808">Transferase</keyword>
<comment type="similarity">
    <text evidence="1">Belongs to the carbohydrate kinase PfkB family.</text>
</comment>
<dbReference type="Pfam" id="PF00294">
    <property type="entry name" value="PfkB"/>
    <property type="match status" value="1"/>
</dbReference>
<sequence>MSRAILCFGELLIRLAPPARTRLAQAAQLDLQVGGAEANVAAGLAQFGHVVQMLSVLPDHALGDLVLAALRAKGVDTDPIRRQPGRMGLYFLEQGAMRRASEVLYDRAGSVFAAIDPAEFDWPSLLRNVGHVHLSGVTPALNARAAQCAIEAAQAARRLGCSLSMDGNFRGSLWKVWNGDAPALLRSMMQEANVLFASQRDIELVLGARFDTTDSADQQFRKAAVTAFQAFPHLQQFTCTHRVVLSAGRQQLAGLLALRDGTILQSAPYTLDDIVDRIGAGDAFASGFLHGLLQGWPMQRCLDFALAAGAHKHSVPGDMPVASERDIEAWIQAEQADVKR</sequence>
<dbReference type="OrthoDB" id="9795789at2"/>
<dbReference type="PANTHER" id="PTHR43320:SF2">
    <property type="entry name" value="2-DEHYDRO-3-DEOXYGLUCONOKINASE_2-DEHYDRO-3-DEOXYGALACTONOKINASE"/>
    <property type="match status" value="1"/>
</dbReference>
<evidence type="ECO:0000256" key="3">
    <source>
        <dbReference type="ARBA" id="ARBA00022777"/>
    </source>
</evidence>
<dbReference type="InterPro" id="IPR052700">
    <property type="entry name" value="Carb_kinase_PfkB-like"/>
</dbReference>
<dbReference type="Proteomes" id="UP000241074">
    <property type="component" value="Chromosome"/>
</dbReference>
<evidence type="ECO:0000313" key="6">
    <source>
        <dbReference type="Proteomes" id="UP000241074"/>
    </source>
</evidence>
<proteinExistence type="inferred from homology"/>
<evidence type="ECO:0000259" key="4">
    <source>
        <dbReference type="Pfam" id="PF00294"/>
    </source>
</evidence>
<evidence type="ECO:0000256" key="1">
    <source>
        <dbReference type="ARBA" id="ARBA00010688"/>
    </source>
</evidence>
<keyword evidence="6" id="KW-1185">Reference proteome</keyword>
<evidence type="ECO:0000256" key="2">
    <source>
        <dbReference type="ARBA" id="ARBA00022679"/>
    </source>
</evidence>
<dbReference type="SUPFAM" id="SSF53613">
    <property type="entry name" value="Ribokinase-like"/>
    <property type="match status" value="1"/>
</dbReference>
<reference evidence="5 6" key="2">
    <citation type="submission" date="2018-03" db="EMBL/GenBank/DDBJ databases">
        <authorList>
            <person name="Keele B.F."/>
        </authorList>
    </citation>
    <scope>NUCLEOTIDE SEQUENCE [LARGE SCALE GENOMIC DNA]</scope>
    <source>
        <strain evidence="5 6">D13</strain>
    </source>
</reference>
<dbReference type="AlphaFoldDB" id="A0A2P1PTU4"/>
<dbReference type="Gene3D" id="3.40.1190.20">
    <property type="match status" value="1"/>
</dbReference>
<feature type="domain" description="Carbohydrate kinase PfkB" evidence="4">
    <location>
        <begin position="5"/>
        <end position="317"/>
    </location>
</feature>
<gene>
    <name evidence="5" type="ORF">C7S18_14155</name>
</gene>
<dbReference type="GO" id="GO:0016301">
    <property type="term" value="F:kinase activity"/>
    <property type="evidence" value="ECO:0007669"/>
    <property type="project" value="UniProtKB-KW"/>
</dbReference>
<evidence type="ECO:0000313" key="5">
    <source>
        <dbReference type="EMBL" id="AVP98264.1"/>
    </source>
</evidence>
<dbReference type="RefSeq" id="WP_106892184.1">
    <property type="nucleotide sequence ID" value="NZ_CP027860.1"/>
</dbReference>
<dbReference type="InterPro" id="IPR029056">
    <property type="entry name" value="Ribokinase-like"/>
</dbReference>
<dbReference type="KEGG" id="xba:C7S18_14155"/>
<dbReference type="EMBL" id="CP027860">
    <property type="protein sequence ID" value="AVP98264.1"/>
    <property type="molecule type" value="Genomic_DNA"/>
</dbReference>
<organism evidence="5 6">
    <name type="scientific">Ahniella affigens</name>
    <dbReference type="NCBI Taxonomy" id="2021234"/>
    <lineage>
        <taxon>Bacteria</taxon>
        <taxon>Pseudomonadati</taxon>
        <taxon>Pseudomonadota</taxon>
        <taxon>Gammaproteobacteria</taxon>
        <taxon>Lysobacterales</taxon>
        <taxon>Rhodanobacteraceae</taxon>
        <taxon>Ahniella</taxon>
    </lineage>
</organism>
<protein>
    <submittedName>
        <fullName evidence="5">2-keto-3-deoxygluconate kinase</fullName>
    </submittedName>
</protein>
<dbReference type="CDD" id="cd01166">
    <property type="entry name" value="KdgK"/>
    <property type="match status" value="1"/>
</dbReference>
<dbReference type="PANTHER" id="PTHR43320">
    <property type="entry name" value="SUGAR KINASE"/>
    <property type="match status" value="1"/>
</dbReference>
<keyword evidence="3 5" id="KW-0418">Kinase</keyword>